<dbReference type="EMBL" id="JAQZAO010000009">
    <property type="protein sequence ID" value="MDD7967699.1"/>
    <property type="molecule type" value="Genomic_DNA"/>
</dbReference>
<dbReference type="RefSeq" id="WP_274202232.1">
    <property type="nucleotide sequence ID" value="NZ_JAQZAO010000009.1"/>
</dbReference>
<accession>A0ABT5SY70</accession>
<dbReference type="Proteomes" id="UP001300763">
    <property type="component" value="Unassembled WGS sequence"/>
</dbReference>
<reference evidence="1 2" key="1">
    <citation type="submission" date="2023-02" db="EMBL/GenBank/DDBJ databases">
        <title>Genome sequencing required for Actinomycetospora new species description.</title>
        <authorList>
            <person name="Saimee Y."/>
            <person name="Duangmal K."/>
        </authorList>
    </citation>
    <scope>NUCLEOTIDE SEQUENCE [LARGE SCALE GENOMIC DNA]</scope>
    <source>
        <strain evidence="1 2">DW7H6</strain>
    </source>
</reference>
<evidence type="ECO:0008006" key="3">
    <source>
        <dbReference type="Google" id="ProtNLM"/>
    </source>
</evidence>
<comment type="caution">
    <text evidence="1">The sequence shown here is derived from an EMBL/GenBank/DDBJ whole genome shotgun (WGS) entry which is preliminary data.</text>
</comment>
<organism evidence="1 2">
    <name type="scientific">Actinomycetospora lemnae</name>
    <dbReference type="NCBI Taxonomy" id="3019891"/>
    <lineage>
        <taxon>Bacteria</taxon>
        <taxon>Bacillati</taxon>
        <taxon>Actinomycetota</taxon>
        <taxon>Actinomycetes</taxon>
        <taxon>Pseudonocardiales</taxon>
        <taxon>Pseudonocardiaceae</taxon>
        <taxon>Actinomycetospora</taxon>
    </lineage>
</organism>
<protein>
    <recommendedName>
        <fullName evidence="3">N-acetylglutamate synthase</fullName>
    </recommendedName>
</protein>
<proteinExistence type="predicted"/>
<keyword evidence="2" id="KW-1185">Reference proteome</keyword>
<gene>
    <name evidence="1" type="ORF">PGB27_20345</name>
</gene>
<name>A0ABT5SY70_9PSEU</name>
<dbReference type="InterPro" id="IPR058595">
    <property type="entry name" value="Avidin-like"/>
</dbReference>
<evidence type="ECO:0000313" key="2">
    <source>
        <dbReference type="Proteomes" id="UP001300763"/>
    </source>
</evidence>
<evidence type="ECO:0000313" key="1">
    <source>
        <dbReference type="EMBL" id="MDD7967699.1"/>
    </source>
</evidence>
<sequence length="121" mass="13185">MTAPSPVAAALPSLDGRTFVGVSNTGDGEVDDATVFTYHERDGLLWAEYAGGTITLGRLAGTRQGDVLDFRYVHVSQDGSTSSGHCRAELEQLPDGRLRSYETWQWESRPGAGRSVVEERR</sequence>
<dbReference type="Pfam" id="PF26421">
    <property type="entry name" value="Avidin_like"/>
    <property type="match status" value="1"/>
</dbReference>